<name>Q1MY16_9GAMM</name>
<dbReference type="GO" id="GO:0009307">
    <property type="term" value="P:DNA restriction-modification system"/>
    <property type="evidence" value="ECO:0007669"/>
    <property type="project" value="UniProtKB-KW"/>
</dbReference>
<keyword evidence="8" id="KW-1185">Reference proteome</keyword>
<keyword evidence="5" id="KW-0680">Restriction system</keyword>
<sequence length="479" mass="53998">MIIKPPMGGFFFTPNAAMILVCMSTRRTSANQGLEMIMQVLYSKVSESKANKRIWIEGGRLSKAGFDYGEAYTVTYDLENQEIKLELDLFGDRRVSGRKRRGEEKKTPIIDLCSTRITDIVGDSERVRIAIEFGVITVSLHHECRKKIVREYRYRANRSKRRFTTGTLCSGAGISSSSISDGLLSAGFTSKTKWFVDVNLRYLEVADRNNYTVDDETNLIVASIEELENDDLEPVDILNVSLPCDIHAKCGKSKKRIGIAEEDHSITAIVGFLKAIHSVNPSIIVSENVVEAKNSASYLILKSELKRLQYNIHEFILDKEVGGSIEQRKRYWFVATSCGLANPFSDALDHYQRKYFSVGECLEDGKHISDMFKTFDYLEKKEKSDIEKGKGFRQQLVDGNSNSIGTIGKHYAKARSTEPRLIGSNGLSRLFTVVEACRFKLIPEKLVDGCLFTLGHEIQGQSILYGHGWSLGRFISNFR</sequence>
<evidence type="ECO:0000313" key="7">
    <source>
        <dbReference type="EMBL" id="EAT10880.1"/>
    </source>
</evidence>
<dbReference type="InterPro" id="IPR050750">
    <property type="entry name" value="C5-MTase"/>
</dbReference>
<dbReference type="GO" id="GO:0032259">
    <property type="term" value="P:methylation"/>
    <property type="evidence" value="ECO:0007669"/>
    <property type="project" value="UniProtKB-KW"/>
</dbReference>
<proteinExistence type="predicted"/>
<dbReference type="AlphaFoldDB" id="Q1MY16"/>
<dbReference type="EMBL" id="AAQH01000030">
    <property type="protein sequence ID" value="EAT10880.1"/>
    <property type="molecule type" value="Genomic_DNA"/>
</dbReference>
<evidence type="ECO:0000256" key="6">
    <source>
        <dbReference type="ARBA" id="ARBA00047422"/>
    </source>
</evidence>
<dbReference type="OrthoDB" id="5288620at2"/>
<dbReference type="SUPFAM" id="SSF53335">
    <property type="entry name" value="S-adenosyl-L-methionine-dependent methyltransferases"/>
    <property type="match status" value="1"/>
</dbReference>
<comment type="caution">
    <text evidence="7">The sequence shown here is derived from an EMBL/GenBank/DDBJ whole genome shotgun (WGS) entry which is preliminary data.</text>
</comment>
<protein>
    <recommendedName>
        <fullName evidence="1">DNA (cytosine-5-)-methyltransferase</fullName>
        <ecNumber evidence="1">2.1.1.37</ecNumber>
    </recommendedName>
</protein>
<dbReference type="Gene3D" id="3.40.50.150">
    <property type="entry name" value="Vaccinia Virus protein VP39"/>
    <property type="match status" value="1"/>
</dbReference>
<accession>Q1MY16</accession>
<dbReference type="PANTHER" id="PTHR46098">
    <property type="entry name" value="TRNA (CYTOSINE(38)-C(5))-METHYLTRANSFERASE"/>
    <property type="match status" value="1"/>
</dbReference>
<dbReference type="STRING" id="207949.RED65_02038"/>
<dbReference type="Proteomes" id="UP000004263">
    <property type="component" value="Unassembled WGS sequence"/>
</dbReference>
<keyword evidence="2 7" id="KW-0489">Methyltransferase</keyword>
<evidence type="ECO:0000313" key="8">
    <source>
        <dbReference type="Proteomes" id="UP000004263"/>
    </source>
</evidence>
<evidence type="ECO:0000256" key="5">
    <source>
        <dbReference type="ARBA" id="ARBA00022747"/>
    </source>
</evidence>
<keyword evidence="3 7" id="KW-0808">Transferase</keyword>
<evidence type="ECO:0000256" key="2">
    <source>
        <dbReference type="ARBA" id="ARBA00022603"/>
    </source>
</evidence>
<comment type="catalytic activity">
    <reaction evidence="6">
        <text>a 2'-deoxycytidine in DNA + S-adenosyl-L-methionine = a 5-methyl-2'-deoxycytidine in DNA + S-adenosyl-L-homocysteine + H(+)</text>
        <dbReference type="Rhea" id="RHEA:13681"/>
        <dbReference type="Rhea" id="RHEA-COMP:11369"/>
        <dbReference type="Rhea" id="RHEA-COMP:11370"/>
        <dbReference type="ChEBI" id="CHEBI:15378"/>
        <dbReference type="ChEBI" id="CHEBI:57856"/>
        <dbReference type="ChEBI" id="CHEBI:59789"/>
        <dbReference type="ChEBI" id="CHEBI:85452"/>
        <dbReference type="ChEBI" id="CHEBI:85454"/>
        <dbReference type="EC" id="2.1.1.37"/>
    </reaction>
</comment>
<dbReference type="EC" id="2.1.1.37" evidence="1"/>
<dbReference type="HOGENOM" id="CLU_030951_0_0_6"/>
<dbReference type="Pfam" id="PF00145">
    <property type="entry name" value="DNA_methylase"/>
    <property type="match status" value="1"/>
</dbReference>
<organism evidence="7 8">
    <name type="scientific">Bermanella marisrubri</name>
    <dbReference type="NCBI Taxonomy" id="207949"/>
    <lineage>
        <taxon>Bacteria</taxon>
        <taxon>Pseudomonadati</taxon>
        <taxon>Pseudomonadota</taxon>
        <taxon>Gammaproteobacteria</taxon>
        <taxon>Oceanospirillales</taxon>
        <taxon>Oceanospirillaceae</taxon>
        <taxon>Bermanella</taxon>
    </lineage>
</organism>
<dbReference type="PANTHER" id="PTHR46098:SF1">
    <property type="entry name" value="TRNA (CYTOSINE(38)-C(5))-METHYLTRANSFERASE"/>
    <property type="match status" value="1"/>
</dbReference>
<dbReference type="InterPro" id="IPR029063">
    <property type="entry name" value="SAM-dependent_MTases_sf"/>
</dbReference>
<evidence type="ECO:0000256" key="3">
    <source>
        <dbReference type="ARBA" id="ARBA00022679"/>
    </source>
</evidence>
<reference evidence="7 8" key="1">
    <citation type="submission" date="2006-03" db="EMBL/GenBank/DDBJ databases">
        <authorList>
            <person name="Pinhassi J."/>
            <person name="Pedros-Alio C."/>
            <person name="Ferriera S."/>
            <person name="Johnson J."/>
            <person name="Kravitz S."/>
            <person name="Halpern A."/>
            <person name="Remington K."/>
            <person name="Beeson K."/>
            <person name="Tran B."/>
            <person name="Rogers Y.-H."/>
            <person name="Friedman R."/>
            <person name="Venter J.C."/>
        </authorList>
    </citation>
    <scope>NUCLEOTIDE SEQUENCE [LARGE SCALE GENOMIC DNA]</scope>
    <source>
        <strain evidence="7 8">RED65</strain>
    </source>
</reference>
<keyword evidence="4" id="KW-0949">S-adenosyl-L-methionine</keyword>
<gene>
    <name evidence="7" type="ORF">RED65_02038</name>
</gene>
<evidence type="ECO:0000256" key="4">
    <source>
        <dbReference type="ARBA" id="ARBA00022691"/>
    </source>
</evidence>
<dbReference type="GO" id="GO:0003886">
    <property type="term" value="F:DNA (cytosine-5-)-methyltransferase activity"/>
    <property type="evidence" value="ECO:0007669"/>
    <property type="project" value="UniProtKB-EC"/>
</dbReference>
<dbReference type="InterPro" id="IPR001525">
    <property type="entry name" value="C5_MeTfrase"/>
</dbReference>
<evidence type="ECO:0000256" key="1">
    <source>
        <dbReference type="ARBA" id="ARBA00011975"/>
    </source>
</evidence>